<dbReference type="GO" id="GO:0016788">
    <property type="term" value="F:hydrolase activity, acting on ester bonds"/>
    <property type="evidence" value="ECO:0007669"/>
    <property type="project" value="UniProtKB-ARBA"/>
</dbReference>
<dbReference type="Gene3D" id="3.40.50.1110">
    <property type="entry name" value="SGNH hydrolase"/>
    <property type="match status" value="1"/>
</dbReference>
<dbReference type="AlphaFoldDB" id="A0ABD7VIK5"/>
<dbReference type="Proteomes" id="UP000325779">
    <property type="component" value="Unassembled WGS sequence"/>
</dbReference>
<organism evidence="1 2">
    <name type="scientific">Pseudomonas fluorescens</name>
    <dbReference type="NCBI Taxonomy" id="294"/>
    <lineage>
        <taxon>Bacteria</taxon>
        <taxon>Pseudomonadati</taxon>
        <taxon>Pseudomonadota</taxon>
        <taxon>Gammaproteobacteria</taxon>
        <taxon>Pseudomonadales</taxon>
        <taxon>Pseudomonadaceae</taxon>
        <taxon>Pseudomonas</taxon>
    </lineage>
</organism>
<proteinExistence type="predicted"/>
<sequence length="259" mass="29029">MTFTPKNGKEQPALMKTVLVLGDSHAEVFNSEHMKSAFPEFEFEVVPVGGATVSGLENPNSATKAMPKYVEALDATLAETVVVMLGEVDTGFVIWYRAQKYETPVDDMLNLAIVNYQNFLSKISEKFKVICISTPLPTIQDDMQWGEVANLRKDVKATQAERTALTIRFNNAISCFCETKGITYISLDSQSVNQDGKLKQSLLNQNPLDHHYNPIEHTALISAPLLTALNDQQKPKKQLGRIKRLTNFLVKRVRRETLN</sequence>
<gene>
    <name evidence="1" type="ORF">PS732_03512</name>
</gene>
<name>A0ABD7VIK5_PSEFL</name>
<comment type="caution">
    <text evidence="1">The sequence shown here is derived from an EMBL/GenBank/DDBJ whole genome shotgun (WGS) entry which is preliminary data.</text>
</comment>
<dbReference type="EMBL" id="CABVIJ010000015">
    <property type="protein sequence ID" value="VVP13768.1"/>
    <property type="molecule type" value="Genomic_DNA"/>
</dbReference>
<reference evidence="1 2" key="1">
    <citation type="submission" date="2019-09" db="EMBL/GenBank/DDBJ databases">
        <authorList>
            <person name="Chandra G."/>
            <person name="Truman W A."/>
        </authorList>
    </citation>
    <scope>NUCLEOTIDE SEQUENCE [LARGE SCALE GENOMIC DNA]</scope>
    <source>
        <strain evidence="1">PS732</strain>
    </source>
</reference>
<evidence type="ECO:0000313" key="1">
    <source>
        <dbReference type="EMBL" id="VVP13768.1"/>
    </source>
</evidence>
<dbReference type="SUPFAM" id="SSF52266">
    <property type="entry name" value="SGNH hydrolase"/>
    <property type="match status" value="1"/>
</dbReference>
<protein>
    <recommendedName>
        <fullName evidence="3">SGNH/GDSL hydrolase family protein</fullName>
    </recommendedName>
</protein>
<accession>A0ABD7VIK5</accession>
<evidence type="ECO:0008006" key="3">
    <source>
        <dbReference type="Google" id="ProtNLM"/>
    </source>
</evidence>
<evidence type="ECO:0000313" key="2">
    <source>
        <dbReference type="Proteomes" id="UP000325779"/>
    </source>
</evidence>
<dbReference type="InterPro" id="IPR036514">
    <property type="entry name" value="SGNH_hydro_sf"/>
</dbReference>